<keyword evidence="1" id="KW-1133">Transmembrane helix</keyword>
<feature type="transmembrane region" description="Helical" evidence="1">
    <location>
        <begin position="37"/>
        <end position="59"/>
    </location>
</feature>
<dbReference type="AlphaFoldDB" id="A0A5P9NEP2"/>
<keyword evidence="1" id="KW-0812">Transmembrane</keyword>
<keyword evidence="1" id="KW-0472">Membrane</keyword>
<dbReference type="KEGG" id="halc:EY643_00160"/>
<evidence type="ECO:0000313" key="2">
    <source>
        <dbReference type="EMBL" id="QFU74187.1"/>
    </source>
</evidence>
<evidence type="ECO:0000313" key="3">
    <source>
        <dbReference type="Proteomes" id="UP000326287"/>
    </source>
</evidence>
<name>A0A5P9NEP2_9GAMM</name>
<sequence length="83" mass="8738">MFKIVIVILLVALVASLGSGFYYLMLDQGDKNKKRTFHSLGVRLGLAIALLAVITYGIATGQLGHGTPWDPGPGPVSSEPASK</sequence>
<protein>
    <submittedName>
        <fullName evidence="2">DUF2909 domain-containing protein</fullName>
    </submittedName>
</protein>
<organism evidence="2 3">
    <name type="scientific">Halioglobus maricola</name>
    <dbReference type="NCBI Taxonomy" id="2601894"/>
    <lineage>
        <taxon>Bacteria</taxon>
        <taxon>Pseudomonadati</taxon>
        <taxon>Pseudomonadota</taxon>
        <taxon>Gammaproteobacteria</taxon>
        <taxon>Cellvibrionales</taxon>
        <taxon>Halieaceae</taxon>
        <taxon>Halioglobus</taxon>
    </lineage>
</organism>
<accession>A0A5P9NEP2</accession>
<feature type="transmembrane region" description="Helical" evidence="1">
    <location>
        <begin position="6"/>
        <end position="25"/>
    </location>
</feature>
<dbReference type="Pfam" id="PF11137">
    <property type="entry name" value="DUF2909"/>
    <property type="match status" value="1"/>
</dbReference>
<proteinExistence type="predicted"/>
<dbReference type="EMBL" id="CP036422">
    <property type="protein sequence ID" value="QFU74187.1"/>
    <property type="molecule type" value="Genomic_DNA"/>
</dbReference>
<gene>
    <name evidence="2" type="ORF">EY643_00160</name>
</gene>
<dbReference type="RefSeq" id="WP_152660300.1">
    <property type="nucleotide sequence ID" value="NZ_CP036422.1"/>
</dbReference>
<dbReference type="OrthoDB" id="7068201at2"/>
<evidence type="ECO:0000256" key="1">
    <source>
        <dbReference type="SAM" id="Phobius"/>
    </source>
</evidence>
<dbReference type="InterPro" id="IPR021313">
    <property type="entry name" value="DUF2909"/>
</dbReference>
<reference evidence="2 3" key="1">
    <citation type="submission" date="2019-02" db="EMBL/GenBank/DDBJ databases">
        <authorList>
            <person name="Li S.-H."/>
        </authorList>
    </citation>
    <scope>NUCLEOTIDE SEQUENCE [LARGE SCALE GENOMIC DNA]</scope>
    <source>
        <strain evidence="2 3">IMCC14385</strain>
    </source>
</reference>
<dbReference type="Proteomes" id="UP000326287">
    <property type="component" value="Chromosome"/>
</dbReference>
<keyword evidence="3" id="KW-1185">Reference proteome</keyword>